<dbReference type="InterPro" id="IPR029039">
    <property type="entry name" value="Flavoprotein-like_sf"/>
</dbReference>
<dbReference type="AlphaFoldDB" id="A0A2Z4FKQ0"/>
<dbReference type="KEGG" id="bsed:DN745_09015"/>
<sequence>MLNLQVIVVSTRPGRKGPLVADWFLEIAKKSPHFEVELVDLAEVNLPLFDEANHPRQQKYEHEHTKRWSEIVDRGDAYVFVTPEYNYGTPPSLTNALTYLGYEWSYKPAAFVSYGGVSGGTRSVESTKSILTTLGVMPLPQAVALPFFGKSIDAETNEFAPAERQSEAATKVLDELARWAKALKPMRA</sequence>
<evidence type="ECO:0000313" key="3">
    <source>
        <dbReference type="Proteomes" id="UP000249799"/>
    </source>
</evidence>
<keyword evidence="3" id="KW-1185">Reference proteome</keyword>
<dbReference type="GO" id="GO:0016491">
    <property type="term" value="F:oxidoreductase activity"/>
    <property type="evidence" value="ECO:0007669"/>
    <property type="project" value="InterPro"/>
</dbReference>
<dbReference type="OrthoDB" id="9812295at2"/>
<dbReference type="PANTHER" id="PTHR30543">
    <property type="entry name" value="CHROMATE REDUCTASE"/>
    <property type="match status" value="1"/>
</dbReference>
<accession>A0A2Z4FKQ0</accession>
<dbReference type="Pfam" id="PF03358">
    <property type="entry name" value="FMN_red"/>
    <property type="match status" value="1"/>
</dbReference>
<dbReference type="InterPro" id="IPR050712">
    <property type="entry name" value="NAD(P)H-dep_reductase"/>
</dbReference>
<dbReference type="PANTHER" id="PTHR30543:SF21">
    <property type="entry name" value="NAD(P)H-DEPENDENT FMN REDUCTASE LOT6"/>
    <property type="match status" value="1"/>
</dbReference>
<dbReference type="InterPro" id="IPR005025">
    <property type="entry name" value="FMN_Rdtase-like_dom"/>
</dbReference>
<evidence type="ECO:0000259" key="1">
    <source>
        <dbReference type="Pfam" id="PF03358"/>
    </source>
</evidence>
<dbReference type="GO" id="GO:0005829">
    <property type="term" value="C:cytosol"/>
    <property type="evidence" value="ECO:0007669"/>
    <property type="project" value="TreeGrafter"/>
</dbReference>
<dbReference type="SUPFAM" id="SSF52218">
    <property type="entry name" value="Flavoproteins"/>
    <property type="match status" value="1"/>
</dbReference>
<name>A0A2Z4FKQ0_9DELT</name>
<gene>
    <name evidence="2" type="ORF">DN745_09015</name>
</gene>
<evidence type="ECO:0000313" key="2">
    <source>
        <dbReference type="EMBL" id="AWV89472.1"/>
    </source>
</evidence>
<dbReference type="GO" id="GO:0010181">
    <property type="term" value="F:FMN binding"/>
    <property type="evidence" value="ECO:0007669"/>
    <property type="project" value="TreeGrafter"/>
</dbReference>
<protein>
    <submittedName>
        <fullName evidence="2">NADPH-dependent FMN reductase</fullName>
    </submittedName>
</protein>
<dbReference type="Proteomes" id="UP000249799">
    <property type="component" value="Chromosome"/>
</dbReference>
<dbReference type="EMBL" id="CP030032">
    <property type="protein sequence ID" value="AWV89472.1"/>
    <property type="molecule type" value="Genomic_DNA"/>
</dbReference>
<feature type="domain" description="NADPH-dependent FMN reductase-like" evidence="1">
    <location>
        <begin position="6"/>
        <end position="147"/>
    </location>
</feature>
<reference evidence="2 3" key="1">
    <citation type="submission" date="2018-06" db="EMBL/GenBank/DDBJ databases">
        <title>Lujinxingia sediminis gen. nov. sp. nov., a new facultative anaerobic member of the class Deltaproteobacteria, and proposal of Lujinxingaceae fam. nov.</title>
        <authorList>
            <person name="Guo L.-Y."/>
            <person name="Li C.-M."/>
            <person name="Wang S."/>
            <person name="Du Z.-J."/>
        </authorList>
    </citation>
    <scope>NUCLEOTIDE SEQUENCE [LARGE SCALE GENOMIC DNA]</scope>
    <source>
        <strain evidence="2 3">FA350</strain>
    </source>
</reference>
<dbReference type="Gene3D" id="3.40.50.360">
    <property type="match status" value="1"/>
</dbReference>
<dbReference type="RefSeq" id="WP_111334131.1">
    <property type="nucleotide sequence ID" value="NZ_CP030032.1"/>
</dbReference>
<organism evidence="2 3">
    <name type="scientific">Bradymonas sediminis</name>
    <dbReference type="NCBI Taxonomy" id="1548548"/>
    <lineage>
        <taxon>Bacteria</taxon>
        <taxon>Deltaproteobacteria</taxon>
        <taxon>Bradymonadales</taxon>
        <taxon>Bradymonadaceae</taxon>
        <taxon>Bradymonas</taxon>
    </lineage>
</organism>
<proteinExistence type="predicted"/>